<dbReference type="STRING" id="690850.Desaf_0614"/>
<protein>
    <submittedName>
        <fullName evidence="7">Alcohol dehydrogenase</fullName>
    </submittedName>
</protein>
<dbReference type="eggNOG" id="COG1454">
    <property type="taxonomic scope" value="Bacteria"/>
</dbReference>
<evidence type="ECO:0000256" key="3">
    <source>
        <dbReference type="ARBA" id="ARBA00023002"/>
    </source>
</evidence>
<dbReference type="Gene3D" id="1.20.1090.10">
    <property type="entry name" value="Dehydroquinate synthase-like - alpha domain"/>
    <property type="match status" value="1"/>
</dbReference>
<dbReference type="Proteomes" id="UP000007844">
    <property type="component" value="Chromosome"/>
</dbReference>
<evidence type="ECO:0000256" key="1">
    <source>
        <dbReference type="ARBA" id="ARBA00001962"/>
    </source>
</evidence>
<accession>F3YUL3</accession>
<reference evidence="7 8" key="1">
    <citation type="journal article" date="2011" name="J. Bacteriol.">
        <title>Genome sequence of the mercury-methylating and pleomorphic Desulfovibrio africanus Strain Walvis Bay.</title>
        <authorList>
            <person name="Brown S.D."/>
            <person name="Wall J.D."/>
            <person name="Kucken A.M."/>
            <person name="Gilmour C.C."/>
            <person name="Podar M."/>
            <person name="Brandt C.C."/>
            <person name="Teshima H."/>
            <person name="Detter J.C."/>
            <person name="Han C.S."/>
            <person name="Land M.L."/>
            <person name="Lucas S."/>
            <person name="Han J."/>
            <person name="Pennacchio L."/>
            <person name="Nolan M."/>
            <person name="Pitluck S."/>
            <person name="Woyke T."/>
            <person name="Goodwin L."/>
            <person name="Palumbo A.V."/>
            <person name="Elias D.A."/>
        </authorList>
    </citation>
    <scope>NUCLEOTIDE SEQUENCE [LARGE SCALE GENOMIC DNA]</scope>
    <source>
        <strain evidence="7 8">Walvis Bay</strain>
    </source>
</reference>
<name>F3YUL3_DESAF</name>
<comment type="cofactor">
    <cofactor evidence="1">
        <name>Fe cation</name>
        <dbReference type="ChEBI" id="CHEBI:24875"/>
    </cofactor>
</comment>
<dbReference type="InterPro" id="IPR039697">
    <property type="entry name" value="Alcohol_dehydrogenase_Fe"/>
</dbReference>
<gene>
    <name evidence="7" type="ORF">Desaf_0614</name>
</gene>
<feature type="domain" description="Alcohol dehydrogenase iron-type/glycerol dehydrogenase GldA" evidence="5">
    <location>
        <begin position="16"/>
        <end position="182"/>
    </location>
</feature>
<dbReference type="InterPro" id="IPR056798">
    <property type="entry name" value="ADH_Fe_C"/>
</dbReference>
<dbReference type="SUPFAM" id="SSF56796">
    <property type="entry name" value="Dehydroquinate synthase-like"/>
    <property type="match status" value="1"/>
</dbReference>
<dbReference type="EMBL" id="CP003221">
    <property type="protein sequence ID" value="EGJ48967.1"/>
    <property type="molecule type" value="Genomic_DNA"/>
</dbReference>
<evidence type="ECO:0000313" key="7">
    <source>
        <dbReference type="EMBL" id="EGJ48967.1"/>
    </source>
</evidence>
<dbReference type="PROSITE" id="PS00060">
    <property type="entry name" value="ADH_IRON_2"/>
    <property type="match status" value="1"/>
</dbReference>
<dbReference type="GO" id="GO:0004022">
    <property type="term" value="F:alcohol dehydrogenase (NAD+) activity"/>
    <property type="evidence" value="ECO:0007669"/>
    <property type="project" value="TreeGrafter"/>
</dbReference>
<dbReference type="CDD" id="cd17814">
    <property type="entry name" value="Fe-ADH-like"/>
    <property type="match status" value="1"/>
</dbReference>
<dbReference type="FunFam" id="1.20.1090.10:FF:000001">
    <property type="entry name" value="Aldehyde-alcohol dehydrogenase"/>
    <property type="match status" value="1"/>
</dbReference>
<feature type="domain" description="Fe-containing alcohol dehydrogenase-like C-terminal" evidence="6">
    <location>
        <begin position="193"/>
        <end position="389"/>
    </location>
</feature>
<organism evidence="7 8">
    <name type="scientific">Desulfocurvibacter africanus subsp. africanus str. Walvis Bay</name>
    <dbReference type="NCBI Taxonomy" id="690850"/>
    <lineage>
        <taxon>Bacteria</taxon>
        <taxon>Pseudomonadati</taxon>
        <taxon>Thermodesulfobacteriota</taxon>
        <taxon>Desulfovibrionia</taxon>
        <taxon>Desulfovibrionales</taxon>
        <taxon>Desulfovibrionaceae</taxon>
        <taxon>Desulfocurvibacter</taxon>
    </lineage>
</organism>
<dbReference type="InterPro" id="IPR001670">
    <property type="entry name" value="ADH_Fe/GldA"/>
</dbReference>
<dbReference type="GO" id="GO:0046872">
    <property type="term" value="F:metal ion binding"/>
    <property type="evidence" value="ECO:0007669"/>
    <property type="project" value="InterPro"/>
</dbReference>
<evidence type="ECO:0000256" key="4">
    <source>
        <dbReference type="ARBA" id="ARBA00023027"/>
    </source>
</evidence>
<dbReference type="PANTHER" id="PTHR11496">
    <property type="entry name" value="ALCOHOL DEHYDROGENASE"/>
    <property type="match status" value="1"/>
</dbReference>
<dbReference type="RefSeq" id="WP_014258806.1">
    <property type="nucleotide sequence ID" value="NC_016629.1"/>
</dbReference>
<dbReference type="Pfam" id="PF25137">
    <property type="entry name" value="ADH_Fe_C"/>
    <property type="match status" value="1"/>
</dbReference>
<comment type="similarity">
    <text evidence="2">Belongs to the iron-containing alcohol dehydrogenase family.</text>
</comment>
<dbReference type="FunFam" id="3.40.50.1970:FF:000003">
    <property type="entry name" value="Alcohol dehydrogenase, iron-containing"/>
    <property type="match status" value="1"/>
</dbReference>
<sequence>MTRNKLLDLRKFVAPEFVFGDGAAGLAGRYARNLGARRVLVVTDEGVIRHGCAGLVLESLAREGLPNVVFQEVSSNPRDCEVMAGAETCLREGCDAIVAVGGGSPMDCAKGIGIVVTNERHISSFEGVDNVPRPGLPLICVPTTSGSSADVSQFAIVSDTSRRLKLAIVSKTVVPDAALIDPRTTTTMGYELTAHTGLDALTHAVEAYASNASSPVTDLHALEAVRLVSANLLAAMRAPHDLEARARMMLGSLYAGLAFSNAILGAVHALAHGLGGLLDLPHGLCNAILLEHVVAANYETAPGRYRNIGLALGAAMPEVGDHSGGRQALLEALRRLTREAGVNCRLSELGVQREDLPELAAKALCDPCLVTNPRPFTIEDIVGIYEKAL</sequence>
<dbReference type="NCBIfam" id="NF041833">
    <property type="entry name" value="Fe_ADH_ErcA"/>
    <property type="match status" value="1"/>
</dbReference>
<dbReference type="Pfam" id="PF00465">
    <property type="entry name" value="Fe-ADH"/>
    <property type="match status" value="1"/>
</dbReference>
<dbReference type="InterPro" id="IPR018211">
    <property type="entry name" value="ADH_Fe_CS"/>
</dbReference>
<dbReference type="PANTHER" id="PTHR11496:SF102">
    <property type="entry name" value="ALCOHOL DEHYDROGENASE 4"/>
    <property type="match status" value="1"/>
</dbReference>
<evidence type="ECO:0000256" key="2">
    <source>
        <dbReference type="ARBA" id="ARBA00007358"/>
    </source>
</evidence>
<dbReference type="HOGENOM" id="CLU_007207_0_0_7"/>
<evidence type="ECO:0000259" key="5">
    <source>
        <dbReference type="Pfam" id="PF00465"/>
    </source>
</evidence>
<evidence type="ECO:0000259" key="6">
    <source>
        <dbReference type="Pfam" id="PF25137"/>
    </source>
</evidence>
<keyword evidence="3" id="KW-0560">Oxidoreductase</keyword>
<proteinExistence type="inferred from homology"/>
<dbReference type="AlphaFoldDB" id="F3YUL3"/>
<dbReference type="Gene3D" id="3.40.50.1970">
    <property type="match status" value="1"/>
</dbReference>
<keyword evidence="4" id="KW-0520">NAD</keyword>
<dbReference type="KEGG" id="daf:Desaf_0614"/>
<keyword evidence="8" id="KW-1185">Reference proteome</keyword>
<evidence type="ECO:0000313" key="8">
    <source>
        <dbReference type="Proteomes" id="UP000007844"/>
    </source>
</evidence>